<gene>
    <name evidence="1" type="ORF">TRIUR3_26310</name>
</gene>
<evidence type="ECO:0000313" key="1">
    <source>
        <dbReference type="EMBL" id="EMS62947.1"/>
    </source>
</evidence>
<reference evidence="1" key="1">
    <citation type="journal article" date="2013" name="Nature">
        <title>Draft genome of the wheat A-genome progenitor Triticum urartu.</title>
        <authorList>
            <person name="Ling H.Q."/>
            <person name="Zhao S."/>
            <person name="Liu D."/>
            <person name="Wang J."/>
            <person name="Sun H."/>
            <person name="Zhang C."/>
            <person name="Fan H."/>
            <person name="Li D."/>
            <person name="Dong L."/>
            <person name="Tao Y."/>
            <person name="Gao C."/>
            <person name="Wu H."/>
            <person name="Li Y."/>
            <person name="Cui Y."/>
            <person name="Guo X."/>
            <person name="Zheng S."/>
            <person name="Wang B."/>
            <person name="Yu K."/>
            <person name="Liang Q."/>
            <person name="Yang W."/>
            <person name="Lou X."/>
            <person name="Chen J."/>
            <person name="Feng M."/>
            <person name="Jian J."/>
            <person name="Zhang X."/>
            <person name="Luo G."/>
            <person name="Jiang Y."/>
            <person name="Liu J."/>
            <person name="Wang Z."/>
            <person name="Sha Y."/>
            <person name="Zhang B."/>
            <person name="Wu H."/>
            <person name="Tang D."/>
            <person name="Shen Q."/>
            <person name="Xue P."/>
            <person name="Zou S."/>
            <person name="Wang X."/>
            <person name="Liu X."/>
            <person name="Wang F."/>
            <person name="Yang Y."/>
            <person name="An X."/>
            <person name="Dong Z."/>
            <person name="Zhang K."/>
            <person name="Zhang X."/>
            <person name="Luo M.C."/>
            <person name="Dvorak J."/>
            <person name="Tong Y."/>
            <person name="Wang J."/>
            <person name="Yang H."/>
            <person name="Li Z."/>
            <person name="Wang D."/>
            <person name="Zhang A."/>
            <person name="Wang J."/>
        </authorList>
    </citation>
    <scope>NUCLEOTIDE SEQUENCE</scope>
</reference>
<accession>M7ZS50</accession>
<dbReference type="EMBL" id="KD075305">
    <property type="protein sequence ID" value="EMS62947.1"/>
    <property type="molecule type" value="Genomic_DNA"/>
</dbReference>
<proteinExistence type="predicted"/>
<organism evidence="1">
    <name type="scientific">Triticum urartu</name>
    <name type="common">Red wild einkorn</name>
    <name type="synonym">Crithodium urartu</name>
    <dbReference type="NCBI Taxonomy" id="4572"/>
    <lineage>
        <taxon>Eukaryota</taxon>
        <taxon>Viridiplantae</taxon>
        <taxon>Streptophyta</taxon>
        <taxon>Embryophyta</taxon>
        <taxon>Tracheophyta</taxon>
        <taxon>Spermatophyta</taxon>
        <taxon>Magnoliopsida</taxon>
        <taxon>Liliopsida</taxon>
        <taxon>Poales</taxon>
        <taxon>Poaceae</taxon>
        <taxon>BOP clade</taxon>
        <taxon>Pooideae</taxon>
        <taxon>Triticodae</taxon>
        <taxon>Triticeae</taxon>
        <taxon>Triticinae</taxon>
        <taxon>Triticum</taxon>
    </lineage>
</organism>
<dbReference type="OMA" id="LSTRCHK"/>
<protein>
    <submittedName>
        <fullName evidence="1">Uncharacterized protein</fullName>
    </submittedName>
</protein>
<name>M7ZS50_TRIUA</name>
<sequence length="105" mass="11853">MDGIMEFAKMMPISTLSTRCHKVRDGELSRRTPPIYFVMLELEDGGVAPVRDVANVYFVKLEPGGMELARMSPRAMEDGETELARTTPVVFFIKLAPWRTDAWSS</sequence>
<dbReference type="AlphaFoldDB" id="M7ZS50"/>